<keyword evidence="3" id="KW-1185">Reference proteome</keyword>
<name>A0ABY0IJ69_9BACT</name>
<protein>
    <recommendedName>
        <fullName evidence="4">Alginate export domain-containing protein</fullName>
    </recommendedName>
</protein>
<proteinExistence type="predicted"/>
<feature type="signal peptide" evidence="1">
    <location>
        <begin position="1"/>
        <end position="21"/>
    </location>
</feature>
<evidence type="ECO:0000313" key="3">
    <source>
        <dbReference type="Proteomes" id="UP000443582"/>
    </source>
</evidence>
<keyword evidence="1" id="KW-0732">Signal</keyword>
<dbReference type="Proteomes" id="UP000443582">
    <property type="component" value="Unassembled WGS sequence"/>
</dbReference>
<reference evidence="3" key="1">
    <citation type="journal article" date="2019" name="Int. J. Syst. Evol. Microbiol.">
        <title>Halobacteriovorax valvorus sp. nov., a novel prokaryotic predator isolated from coastal seawater of China.</title>
        <authorList>
            <person name="Chen M.-X."/>
        </authorList>
    </citation>
    <scope>NUCLEOTIDE SEQUENCE [LARGE SCALE GENOMIC DNA]</scope>
    <source>
        <strain evidence="3">BL9</strain>
    </source>
</reference>
<dbReference type="RefSeq" id="WP_115361133.1">
    <property type="nucleotide sequence ID" value="NZ_QDKL01000002.1"/>
</dbReference>
<gene>
    <name evidence="2" type="ORF">DAY19_07860</name>
</gene>
<organism evidence="2 3">
    <name type="scientific">Halobacteriovorax vibrionivorans</name>
    <dbReference type="NCBI Taxonomy" id="2152716"/>
    <lineage>
        <taxon>Bacteria</taxon>
        <taxon>Pseudomonadati</taxon>
        <taxon>Bdellovibrionota</taxon>
        <taxon>Bacteriovoracia</taxon>
        <taxon>Bacteriovoracales</taxon>
        <taxon>Halobacteriovoraceae</taxon>
        <taxon>Halobacteriovorax</taxon>
    </lineage>
</organism>
<dbReference type="EMBL" id="QDKL01000002">
    <property type="protein sequence ID" value="RZF21594.1"/>
    <property type="molecule type" value="Genomic_DNA"/>
</dbReference>
<comment type="caution">
    <text evidence="2">The sequence shown here is derived from an EMBL/GenBank/DDBJ whole genome shotgun (WGS) entry which is preliminary data.</text>
</comment>
<evidence type="ECO:0008006" key="4">
    <source>
        <dbReference type="Google" id="ProtNLM"/>
    </source>
</evidence>
<sequence>MKFTKLALAFSLCAISTQAFAEMTDIEKELYADRSHVKTKIQMDNDNPFLNLMPSLFYVDDDHGYTHGLGAEVEISPSADNAIIKENETWKIALSSKIYTKDVTPEGQDLFPNDPQVFNEVTKLDITWDDILDAQMYDNKSYILVGAGIGKFNNSDDGGWGAIGQQRRWHVYKHNNLTPETTSMYDNQLGDTNDVFVTAKAAIGKVVKLDTNQYDCKCELDRITLETGVELVSIRKGSRVYFLLEANKVLIERGSHRFGMELSLEGNAHGDGNFGGDAYGGVFYEYKGFRIKTGFSQGYGEDNEEFFEYTDDNPIWMLSIEHRF</sequence>
<accession>A0ABY0IJ69</accession>
<evidence type="ECO:0000313" key="2">
    <source>
        <dbReference type="EMBL" id="RZF21594.1"/>
    </source>
</evidence>
<evidence type="ECO:0000256" key="1">
    <source>
        <dbReference type="SAM" id="SignalP"/>
    </source>
</evidence>
<feature type="chain" id="PRO_5046642031" description="Alginate export domain-containing protein" evidence="1">
    <location>
        <begin position="22"/>
        <end position="324"/>
    </location>
</feature>